<dbReference type="SMART" id="SM00899">
    <property type="entry name" value="FeoA"/>
    <property type="match status" value="1"/>
</dbReference>
<dbReference type="Pfam" id="PF04023">
    <property type="entry name" value="FeoA"/>
    <property type="match status" value="1"/>
</dbReference>
<dbReference type="RefSeq" id="WP_126812786.1">
    <property type="nucleotide sequence ID" value="NZ_NGKC01000003.1"/>
</dbReference>
<comment type="caution">
    <text evidence="3">The sequence shown here is derived from an EMBL/GenBank/DDBJ whole genome shotgun (WGS) entry which is preliminary data.</text>
</comment>
<dbReference type="OrthoDB" id="9811076at2"/>
<evidence type="ECO:0000259" key="2">
    <source>
        <dbReference type="SMART" id="SM00899"/>
    </source>
</evidence>
<evidence type="ECO:0000313" key="3">
    <source>
        <dbReference type="EMBL" id="RSU13434.1"/>
    </source>
</evidence>
<dbReference type="PANTHER" id="PTHR42954">
    <property type="entry name" value="FE(2+) TRANSPORT PROTEIN A"/>
    <property type="match status" value="1"/>
</dbReference>
<gene>
    <name evidence="3" type="ORF">CBF27_04455</name>
</gene>
<sequence>MMNNLLSLTNQQEGIILDIIHPDEEMKRRLFDLGFYQGSKIKKTLVSPKGDPIAYKIRGTTIALRNSDAQYVLLKEVSS</sequence>
<keyword evidence="1" id="KW-0408">Iron</keyword>
<dbReference type="PANTHER" id="PTHR42954:SF2">
    <property type="entry name" value="FE(2+) TRANSPORT PROTEIN A"/>
    <property type="match status" value="1"/>
</dbReference>
<dbReference type="SUPFAM" id="SSF50037">
    <property type="entry name" value="C-terminal domain of transcriptional repressors"/>
    <property type="match status" value="1"/>
</dbReference>
<dbReference type="InterPro" id="IPR052713">
    <property type="entry name" value="FeoA"/>
</dbReference>
<organism evidence="3 4">
    <name type="scientific">Vagococcus acidifermentans</name>
    <dbReference type="NCBI Taxonomy" id="564710"/>
    <lineage>
        <taxon>Bacteria</taxon>
        <taxon>Bacillati</taxon>
        <taxon>Bacillota</taxon>
        <taxon>Bacilli</taxon>
        <taxon>Lactobacillales</taxon>
        <taxon>Enterococcaceae</taxon>
        <taxon>Vagococcus</taxon>
    </lineage>
</organism>
<proteinExistence type="predicted"/>
<dbReference type="InterPro" id="IPR007167">
    <property type="entry name" value="Fe-transptr_FeoA-like"/>
</dbReference>
<dbReference type="EMBL" id="NGKC01000003">
    <property type="protein sequence ID" value="RSU13434.1"/>
    <property type="molecule type" value="Genomic_DNA"/>
</dbReference>
<evidence type="ECO:0000256" key="1">
    <source>
        <dbReference type="ARBA" id="ARBA00023004"/>
    </source>
</evidence>
<name>A0A430AZG8_9ENTE</name>
<evidence type="ECO:0000313" key="4">
    <source>
        <dbReference type="Proteomes" id="UP000286773"/>
    </source>
</evidence>
<accession>A0A430AZG8</accession>
<dbReference type="Proteomes" id="UP000286773">
    <property type="component" value="Unassembled WGS sequence"/>
</dbReference>
<dbReference type="GO" id="GO:0046914">
    <property type="term" value="F:transition metal ion binding"/>
    <property type="evidence" value="ECO:0007669"/>
    <property type="project" value="InterPro"/>
</dbReference>
<protein>
    <recommendedName>
        <fullName evidence="2">Ferrous iron transporter FeoA-like domain-containing protein</fullName>
    </recommendedName>
</protein>
<reference evidence="3 4" key="1">
    <citation type="submission" date="2017-05" db="EMBL/GenBank/DDBJ databases">
        <title>Vagococcus spp. assemblies.</title>
        <authorList>
            <person name="Gulvik C.A."/>
        </authorList>
    </citation>
    <scope>NUCLEOTIDE SEQUENCE [LARGE SCALE GENOMIC DNA]</scope>
    <source>
        <strain evidence="3 4">LMG 24798</strain>
    </source>
</reference>
<dbReference type="InterPro" id="IPR038157">
    <property type="entry name" value="FeoA_core_dom"/>
</dbReference>
<dbReference type="Gene3D" id="2.30.30.90">
    <property type="match status" value="1"/>
</dbReference>
<keyword evidence="4" id="KW-1185">Reference proteome</keyword>
<dbReference type="AlphaFoldDB" id="A0A430AZG8"/>
<feature type="domain" description="Ferrous iron transporter FeoA-like" evidence="2">
    <location>
        <begin position="3"/>
        <end position="76"/>
    </location>
</feature>
<dbReference type="InterPro" id="IPR008988">
    <property type="entry name" value="Transcriptional_repressor_C"/>
</dbReference>